<evidence type="ECO:0000256" key="1">
    <source>
        <dbReference type="SAM" id="SignalP"/>
    </source>
</evidence>
<dbReference type="Proteomes" id="UP001492380">
    <property type="component" value="Unassembled WGS sequence"/>
</dbReference>
<proteinExistence type="predicted"/>
<sequence>LLACLLACFLAVGRWRTEALRGTAWPRLGRQSSLVRSTVLYDFSGQTHVGDEADWSIAKDGPLAHCIPCVSRYCSVHHQA</sequence>
<keyword evidence="3" id="KW-1185">Reference proteome</keyword>
<evidence type="ECO:0000313" key="2">
    <source>
        <dbReference type="EMBL" id="KAK8230821.1"/>
    </source>
</evidence>
<reference evidence="2 3" key="1">
    <citation type="submission" date="2024-04" db="EMBL/GenBank/DDBJ databases">
        <title>Phyllosticta paracitricarpa is synonymous to the EU quarantine fungus P. citricarpa based on phylogenomic analyses.</title>
        <authorList>
            <consortium name="Lawrence Berkeley National Laboratory"/>
            <person name="Van Ingen-Buijs V.A."/>
            <person name="Van Westerhoven A.C."/>
            <person name="Haridas S."/>
            <person name="Skiadas P."/>
            <person name="Martin F."/>
            <person name="Groenewald J.Z."/>
            <person name="Crous P.W."/>
            <person name="Seidl M.F."/>
        </authorList>
    </citation>
    <scope>NUCLEOTIDE SEQUENCE [LARGE SCALE GENOMIC DNA]</scope>
    <source>
        <strain evidence="2 3">CBS 123374</strain>
    </source>
</reference>
<evidence type="ECO:0000313" key="3">
    <source>
        <dbReference type="Proteomes" id="UP001492380"/>
    </source>
</evidence>
<comment type="caution">
    <text evidence="2">The sequence shown here is derived from an EMBL/GenBank/DDBJ whole genome shotgun (WGS) entry which is preliminary data.</text>
</comment>
<name>A0ABR1YIS6_9PEZI</name>
<accession>A0ABR1YIS6</accession>
<gene>
    <name evidence="2" type="ORF">HDK90DRAFT_491921</name>
</gene>
<protein>
    <submittedName>
        <fullName evidence="2">Uncharacterized protein</fullName>
    </submittedName>
</protein>
<feature type="signal peptide" evidence="1">
    <location>
        <begin position="1"/>
        <end position="19"/>
    </location>
</feature>
<organism evidence="2 3">
    <name type="scientific">Phyllosticta capitalensis</name>
    <dbReference type="NCBI Taxonomy" id="121624"/>
    <lineage>
        <taxon>Eukaryota</taxon>
        <taxon>Fungi</taxon>
        <taxon>Dikarya</taxon>
        <taxon>Ascomycota</taxon>
        <taxon>Pezizomycotina</taxon>
        <taxon>Dothideomycetes</taxon>
        <taxon>Dothideomycetes incertae sedis</taxon>
        <taxon>Botryosphaeriales</taxon>
        <taxon>Phyllostictaceae</taxon>
        <taxon>Phyllosticta</taxon>
    </lineage>
</organism>
<keyword evidence="1" id="KW-0732">Signal</keyword>
<dbReference type="EMBL" id="JBBWRZ010000008">
    <property type="protein sequence ID" value="KAK8230821.1"/>
    <property type="molecule type" value="Genomic_DNA"/>
</dbReference>
<feature type="non-terminal residue" evidence="2">
    <location>
        <position position="1"/>
    </location>
</feature>
<feature type="chain" id="PRO_5046420332" evidence="1">
    <location>
        <begin position="20"/>
        <end position="80"/>
    </location>
</feature>